<evidence type="ECO:0000256" key="2">
    <source>
        <dbReference type="SAM" id="Coils"/>
    </source>
</evidence>
<dbReference type="RefSeq" id="WP_036275542.1">
    <property type="nucleotide sequence ID" value="NZ_CP014476.1"/>
</dbReference>
<comment type="similarity">
    <text evidence="1">Belongs to the membrane fusion protein (MFP) (TC 8.A.1) family.</text>
</comment>
<feature type="domain" description="Multidrug resistance protein MdtA-like barrel-sandwich hybrid" evidence="4">
    <location>
        <begin position="77"/>
        <end position="290"/>
    </location>
</feature>
<keyword evidence="7" id="KW-1185">Reference proteome</keyword>
<evidence type="ECO:0000256" key="3">
    <source>
        <dbReference type="SAM" id="Phobius"/>
    </source>
</evidence>
<dbReference type="EMBL" id="CP014476">
    <property type="protein sequence ID" value="AMK75001.1"/>
    <property type="molecule type" value="Genomic_DNA"/>
</dbReference>
<evidence type="ECO:0000313" key="6">
    <source>
        <dbReference type="EMBL" id="AMK75001.1"/>
    </source>
</evidence>
<dbReference type="InterPro" id="IPR058625">
    <property type="entry name" value="MdtA-like_BSH"/>
</dbReference>
<reference evidence="6 7" key="1">
    <citation type="journal article" date="2015" name="Environ. Microbiol.">
        <title>Methane oxidation coupled to nitrate reduction under hypoxia by the Gammaproteobacterium Methylomonas denitrificans, sp. nov. type strain FJG1.</title>
        <authorList>
            <person name="Kits K.D."/>
            <person name="Klotz M.G."/>
            <person name="Stein L.Y."/>
        </authorList>
    </citation>
    <scope>NUCLEOTIDE SEQUENCE [LARGE SCALE GENOMIC DNA]</scope>
    <source>
        <strain evidence="6 7">FJG1</strain>
    </source>
</reference>
<keyword evidence="3" id="KW-1133">Transmembrane helix</keyword>
<evidence type="ECO:0000259" key="4">
    <source>
        <dbReference type="Pfam" id="PF25917"/>
    </source>
</evidence>
<keyword evidence="3" id="KW-0472">Membrane</keyword>
<dbReference type="InterPro" id="IPR050739">
    <property type="entry name" value="MFP"/>
</dbReference>
<dbReference type="PANTHER" id="PTHR30386">
    <property type="entry name" value="MEMBRANE FUSION SUBUNIT OF EMRAB-TOLC MULTIDRUG EFFLUX PUMP"/>
    <property type="match status" value="1"/>
</dbReference>
<keyword evidence="2" id="KW-0175">Coiled coil</keyword>
<dbReference type="SUPFAM" id="SSF111369">
    <property type="entry name" value="HlyD-like secretion proteins"/>
    <property type="match status" value="1"/>
</dbReference>
<keyword evidence="3" id="KW-0812">Transmembrane</keyword>
<dbReference type="Gene3D" id="2.40.50.100">
    <property type="match status" value="1"/>
</dbReference>
<name>A0A140E3M7_9GAMM</name>
<dbReference type="AlphaFoldDB" id="A0A140E3M7"/>
<dbReference type="PANTHER" id="PTHR30386:SF28">
    <property type="entry name" value="EXPORTED PROTEIN"/>
    <property type="match status" value="1"/>
</dbReference>
<dbReference type="Proteomes" id="UP000030512">
    <property type="component" value="Chromosome"/>
</dbReference>
<evidence type="ECO:0000313" key="7">
    <source>
        <dbReference type="Proteomes" id="UP000030512"/>
    </source>
</evidence>
<dbReference type="KEGG" id="mdn:JT25_000620"/>
<organism evidence="6 7">
    <name type="scientific">Methylomonas denitrificans</name>
    <dbReference type="NCBI Taxonomy" id="1538553"/>
    <lineage>
        <taxon>Bacteria</taxon>
        <taxon>Pseudomonadati</taxon>
        <taxon>Pseudomonadota</taxon>
        <taxon>Gammaproteobacteria</taxon>
        <taxon>Methylococcales</taxon>
        <taxon>Methylococcaceae</taxon>
        <taxon>Methylomonas</taxon>
    </lineage>
</organism>
<dbReference type="Pfam" id="PF26002">
    <property type="entry name" value="Beta-barrel_AprE"/>
    <property type="match status" value="1"/>
</dbReference>
<dbReference type="PRINTS" id="PR01490">
    <property type="entry name" value="RTXTOXIND"/>
</dbReference>
<dbReference type="Gene3D" id="2.40.30.170">
    <property type="match status" value="1"/>
</dbReference>
<feature type="domain" description="AprE-like beta-barrel" evidence="5">
    <location>
        <begin position="303"/>
        <end position="393"/>
    </location>
</feature>
<evidence type="ECO:0000259" key="5">
    <source>
        <dbReference type="Pfam" id="PF26002"/>
    </source>
</evidence>
<feature type="coiled-coil region" evidence="2">
    <location>
        <begin position="117"/>
        <end position="176"/>
    </location>
</feature>
<feature type="coiled-coil region" evidence="2">
    <location>
        <begin position="208"/>
        <end position="260"/>
    </location>
</feature>
<gene>
    <name evidence="6" type="ORF">JT25_000620</name>
</gene>
<dbReference type="OrthoDB" id="9775513at2"/>
<feature type="transmembrane region" description="Helical" evidence="3">
    <location>
        <begin position="28"/>
        <end position="50"/>
    </location>
</feature>
<dbReference type="InterPro" id="IPR058982">
    <property type="entry name" value="Beta-barrel_AprE"/>
</dbReference>
<accession>A0A140E3M7</accession>
<proteinExistence type="inferred from homology"/>
<dbReference type="Pfam" id="PF25917">
    <property type="entry name" value="BSH_RND"/>
    <property type="match status" value="1"/>
</dbReference>
<sequence>MKHELFRQQALDFKKDKPLGEVIHVESLSFSFLTALAVSSALVLMAFAFWGEYTRKSHVNGYLSPSMGLIKVYAPQAGTLIEKHIREGQAVKAGDTLFVLSTESSSRETPQAQAAAIEQLKQRRESLETELVKQEQIDQIQYRSVLDRLHGMQRELQQVNSEIDTQQQRLAGAAATSQRYQQLLTTKFVSAVQAQQKQDEWLDHQAKLQALQRVQMTLQRDIRSAQLEADSSQMKFKNQRAAIERNISTLAQNITESESRRNIVITAPHDGTVTTILAEQGQNATTANPLLSILPLGAKLQAQLLVPSSAVGFVEQGQTVSVRYQAFPYQRFGSHQGRIVEIAKTLITPKEADLPVTLQEPVYRVTVEIDKQAVQAYRQDIPLQSGMLLDADIWLDHRRLIEWVFDPLYSILGRV</sequence>
<protein>
    <submittedName>
        <fullName evidence="6">Uncharacterized protein</fullName>
    </submittedName>
</protein>
<evidence type="ECO:0000256" key="1">
    <source>
        <dbReference type="ARBA" id="ARBA00009477"/>
    </source>
</evidence>
<dbReference type="STRING" id="1538553.JT25_000620"/>